<reference evidence="2" key="1">
    <citation type="submission" date="2015-02" db="EMBL/GenBank/DDBJ databases">
        <title>A novel member of the family Ruminococcaceae isolated from human feces.</title>
        <authorList>
            <person name="Shkoporov A.N."/>
            <person name="Chaplin A.V."/>
            <person name="Motuzova O.V."/>
            <person name="Kafarskaia L.I."/>
            <person name="Khokhlova E.V."/>
            <person name="Efimov B.A."/>
        </authorList>
    </citation>
    <scope>NUCLEOTIDE SEQUENCE [LARGE SCALE GENOMIC DNA]</scope>
    <source>
        <strain evidence="2">585-1</strain>
    </source>
</reference>
<dbReference type="InterPro" id="IPR000182">
    <property type="entry name" value="GNAT_dom"/>
</dbReference>
<accession>A0A0D8J0D7</accession>
<organism evidence="2 3">
    <name type="scientific">Ruthenibacterium lactatiformans</name>
    <dbReference type="NCBI Taxonomy" id="1550024"/>
    <lineage>
        <taxon>Bacteria</taxon>
        <taxon>Bacillati</taxon>
        <taxon>Bacillota</taxon>
        <taxon>Clostridia</taxon>
        <taxon>Eubacteriales</taxon>
        <taxon>Oscillospiraceae</taxon>
        <taxon>Ruthenibacterium</taxon>
    </lineage>
</organism>
<dbReference type="Proteomes" id="UP000032483">
    <property type="component" value="Unassembled WGS sequence"/>
</dbReference>
<dbReference type="InterPro" id="IPR016181">
    <property type="entry name" value="Acyl_CoA_acyltransferase"/>
</dbReference>
<evidence type="ECO:0000313" key="2">
    <source>
        <dbReference type="EMBL" id="KJF40377.1"/>
    </source>
</evidence>
<protein>
    <submittedName>
        <fullName evidence="2">Acetyltransferase</fullName>
    </submittedName>
</protein>
<feature type="domain" description="N-acetyltransferase" evidence="1">
    <location>
        <begin position="25"/>
        <end position="159"/>
    </location>
</feature>
<gene>
    <name evidence="2" type="ORF">TQ39_07000</name>
</gene>
<dbReference type="GeneID" id="42856359"/>
<keyword evidence="3" id="KW-1185">Reference proteome</keyword>
<evidence type="ECO:0000313" key="3">
    <source>
        <dbReference type="Proteomes" id="UP000032483"/>
    </source>
</evidence>
<comment type="caution">
    <text evidence="2">The sequence shown here is derived from an EMBL/GenBank/DDBJ whole genome shotgun (WGS) entry which is preliminary data.</text>
</comment>
<dbReference type="PROSITE" id="PS51186">
    <property type="entry name" value="GNAT"/>
    <property type="match status" value="1"/>
</dbReference>
<dbReference type="PATRIC" id="fig|1550024.3.peg.1573"/>
<proteinExistence type="predicted"/>
<dbReference type="AlphaFoldDB" id="A0A0D8J0D7"/>
<dbReference type="CDD" id="cd04301">
    <property type="entry name" value="NAT_SF"/>
    <property type="match status" value="1"/>
</dbReference>
<dbReference type="Pfam" id="PF00583">
    <property type="entry name" value="Acetyltransf_1"/>
    <property type="match status" value="1"/>
</dbReference>
<dbReference type="Gene3D" id="3.40.630.30">
    <property type="match status" value="1"/>
</dbReference>
<keyword evidence="2" id="KW-0808">Transferase</keyword>
<dbReference type="RefSeq" id="WP_050005011.1">
    <property type="nucleotide sequence ID" value="NZ_CAUBPW010000026.1"/>
</dbReference>
<dbReference type="SUPFAM" id="SSF55729">
    <property type="entry name" value="Acyl-CoA N-acyltransferases (Nat)"/>
    <property type="match status" value="1"/>
</dbReference>
<evidence type="ECO:0000259" key="1">
    <source>
        <dbReference type="PROSITE" id="PS51186"/>
    </source>
</evidence>
<dbReference type="GO" id="GO:0016747">
    <property type="term" value="F:acyltransferase activity, transferring groups other than amino-acyl groups"/>
    <property type="evidence" value="ECO:0007669"/>
    <property type="project" value="InterPro"/>
</dbReference>
<dbReference type="EMBL" id="JXXK01000007">
    <property type="protein sequence ID" value="KJF40377.1"/>
    <property type="molecule type" value="Genomic_DNA"/>
</dbReference>
<sequence length="159" mass="17309">MPDMLVKLYDLPEDAQTACPRDESVQIRRAMAPDKFRVVEWVKEHSGLSAAGECDVCFARPAVSCFIATRGKKILGYACYDATAPDFFGPTRVLDEEQGGGIGRAMLLRSLAAMRAEGYAYAVIGGVGPQEFYKKCVGAMLIPDSVPGIYRDFLGGMKE</sequence>
<name>A0A0D8J0D7_9FIRM</name>